<evidence type="ECO:0000256" key="2">
    <source>
        <dbReference type="ARBA" id="ARBA00022898"/>
    </source>
</evidence>
<keyword evidence="4" id="KW-0808">Transferase</keyword>
<proteinExistence type="predicted"/>
<dbReference type="InterPro" id="IPR015421">
    <property type="entry name" value="PyrdxlP-dep_Trfase_major"/>
</dbReference>
<evidence type="ECO:0000256" key="1">
    <source>
        <dbReference type="ARBA" id="ARBA00001933"/>
    </source>
</evidence>
<evidence type="ECO:0000313" key="4">
    <source>
        <dbReference type="EMBL" id="MFC3142670.1"/>
    </source>
</evidence>
<keyword evidence="2" id="KW-0663">Pyridoxal phosphate</keyword>
<dbReference type="Gene3D" id="3.40.640.10">
    <property type="entry name" value="Type I PLP-dependent aspartate aminotransferase-like (Major domain)"/>
    <property type="match status" value="1"/>
</dbReference>
<name>A0ABV7GRN9_9RHOB</name>
<keyword evidence="5" id="KW-1185">Reference proteome</keyword>
<dbReference type="InterPro" id="IPR000192">
    <property type="entry name" value="Aminotrans_V_dom"/>
</dbReference>
<dbReference type="SUPFAM" id="SSF53383">
    <property type="entry name" value="PLP-dependent transferases"/>
    <property type="match status" value="1"/>
</dbReference>
<sequence length="382" mass="38870">MTLPGHIINAAGTLTRLSGAPFAPGVADAMAAADAVSVDMVAFHAYAGAKIAAATGADSGLATAGASAGLLLAAAACLARDDVARMNALPGGRGPTEIVVARSHRNSYDHAARVAGATLVEVGLPDPTAEAGRRDVEPWEVAAALGPETAAVYFTATRATYDLLPAVVDVAHAQGVPVIVDAAAELPPAANLRRFISDGADLVAFSGGKVLGGPAGTGLLAGRRDLIASAALQCLDLDVHPADFAPPAGFIDMARYAGLPRHGVGRSAKLGKHEIAGLLAALDCFLSETDADRHARWLAVCERVAEALDGATIAHAGDTDRIPVVEMAFPDAASARARDADLRARPLPVHLGTDPFRPDVLSINPVCLREADIGSLLAALSD</sequence>
<evidence type="ECO:0000259" key="3">
    <source>
        <dbReference type="Pfam" id="PF00266"/>
    </source>
</evidence>
<dbReference type="EMBL" id="JBHRTB010000010">
    <property type="protein sequence ID" value="MFC3142670.1"/>
    <property type="molecule type" value="Genomic_DNA"/>
</dbReference>
<dbReference type="Pfam" id="PF00266">
    <property type="entry name" value="Aminotran_5"/>
    <property type="match status" value="1"/>
</dbReference>
<gene>
    <name evidence="4" type="ORF">ACFOGP_08115</name>
</gene>
<reference evidence="5" key="1">
    <citation type="journal article" date="2019" name="Int. J. Syst. Evol. Microbiol.">
        <title>The Global Catalogue of Microorganisms (GCM) 10K type strain sequencing project: providing services to taxonomists for standard genome sequencing and annotation.</title>
        <authorList>
            <consortium name="The Broad Institute Genomics Platform"/>
            <consortium name="The Broad Institute Genome Sequencing Center for Infectious Disease"/>
            <person name="Wu L."/>
            <person name="Ma J."/>
        </authorList>
    </citation>
    <scope>NUCLEOTIDE SEQUENCE [LARGE SCALE GENOMIC DNA]</scope>
    <source>
        <strain evidence="5">KCTC 52366</strain>
    </source>
</reference>
<dbReference type="Proteomes" id="UP001595632">
    <property type="component" value="Unassembled WGS sequence"/>
</dbReference>
<dbReference type="PANTHER" id="PTHR32328:SF0">
    <property type="entry name" value="L-SERYL-TRNA(SEC) SELENIUM TRANSFERASE"/>
    <property type="match status" value="1"/>
</dbReference>
<organism evidence="4 5">
    <name type="scientific">Psychromarinibacter halotolerans</name>
    <dbReference type="NCBI Taxonomy" id="1775175"/>
    <lineage>
        <taxon>Bacteria</taxon>
        <taxon>Pseudomonadati</taxon>
        <taxon>Pseudomonadota</taxon>
        <taxon>Alphaproteobacteria</taxon>
        <taxon>Rhodobacterales</taxon>
        <taxon>Paracoccaceae</taxon>
        <taxon>Psychromarinibacter</taxon>
    </lineage>
</organism>
<feature type="domain" description="Aminotransferase class V" evidence="3">
    <location>
        <begin position="112"/>
        <end position="229"/>
    </location>
</feature>
<evidence type="ECO:0000313" key="5">
    <source>
        <dbReference type="Proteomes" id="UP001595632"/>
    </source>
</evidence>
<dbReference type="GO" id="GO:0008483">
    <property type="term" value="F:transaminase activity"/>
    <property type="evidence" value="ECO:0007669"/>
    <property type="project" value="UniProtKB-KW"/>
</dbReference>
<keyword evidence="4" id="KW-0032">Aminotransferase</keyword>
<accession>A0ABV7GRN9</accession>
<dbReference type="InterPro" id="IPR015424">
    <property type="entry name" value="PyrdxlP-dep_Trfase"/>
</dbReference>
<comment type="cofactor">
    <cofactor evidence="1">
        <name>pyridoxal 5'-phosphate</name>
        <dbReference type="ChEBI" id="CHEBI:597326"/>
    </cofactor>
</comment>
<dbReference type="RefSeq" id="WP_275633462.1">
    <property type="nucleotide sequence ID" value="NZ_JARGYD010000005.1"/>
</dbReference>
<dbReference type="PANTHER" id="PTHR32328">
    <property type="entry name" value="L-SERYL-TRNA(SEC) SELENIUM TRANSFERASE"/>
    <property type="match status" value="1"/>
</dbReference>
<protein>
    <submittedName>
        <fullName evidence="4">Aminotransferase class V-fold PLP-dependent enzyme</fullName>
    </submittedName>
</protein>
<comment type="caution">
    <text evidence="4">The sequence shown here is derived from an EMBL/GenBank/DDBJ whole genome shotgun (WGS) entry which is preliminary data.</text>
</comment>